<dbReference type="SUPFAM" id="SSF46689">
    <property type="entry name" value="Homeodomain-like"/>
    <property type="match status" value="1"/>
</dbReference>
<dbReference type="Pfam" id="PF14379">
    <property type="entry name" value="Myb_CC_LHEQLE"/>
    <property type="match status" value="1"/>
</dbReference>
<proteinExistence type="predicted"/>
<feature type="compositionally biased region" description="Polar residues" evidence="5">
    <location>
        <begin position="100"/>
        <end position="111"/>
    </location>
</feature>
<evidence type="ECO:0000256" key="5">
    <source>
        <dbReference type="SAM" id="MobiDB-lite"/>
    </source>
</evidence>
<keyword evidence="8" id="KW-1185">Reference proteome</keyword>
<keyword evidence="4" id="KW-0539">Nucleus</keyword>
<protein>
    <submittedName>
        <fullName evidence="7">Protein PHR1-like 1</fullName>
    </submittedName>
</protein>
<evidence type="ECO:0000256" key="3">
    <source>
        <dbReference type="ARBA" id="ARBA00023163"/>
    </source>
</evidence>
<evidence type="ECO:0000256" key="2">
    <source>
        <dbReference type="ARBA" id="ARBA00023125"/>
    </source>
</evidence>
<dbReference type="InterPro" id="IPR017930">
    <property type="entry name" value="Myb_dom"/>
</dbReference>
<evidence type="ECO:0000256" key="4">
    <source>
        <dbReference type="ARBA" id="ARBA00023242"/>
    </source>
</evidence>
<dbReference type="AlphaFoldDB" id="A0A2I0B3Q5"/>
<dbReference type="FunFam" id="1.10.10.60:FF:000002">
    <property type="entry name" value="Myb family transcription factor"/>
    <property type="match status" value="1"/>
</dbReference>
<dbReference type="OrthoDB" id="551907at2759"/>
<dbReference type="STRING" id="1088818.A0A2I0B3Q5"/>
<feature type="domain" description="HTH myb-type" evidence="6">
    <location>
        <begin position="118"/>
        <end position="178"/>
    </location>
</feature>
<keyword evidence="1" id="KW-0805">Transcription regulation</keyword>
<keyword evidence="3" id="KW-0804">Transcription</keyword>
<dbReference type="Proteomes" id="UP000236161">
    <property type="component" value="Unassembled WGS sequence"/>
</dbReference>
<dbReference type="InterPro" id="IPR025756">
    <property type="entry name" value="Myb_CC_LHEQLE"/>
</dbReference>
<feature type="region of interest" description="Disordered" evidence="5">
    <location>
        <begin position="87"/>
        <end position="121"/>
    </location>
</feature>
<dbReference type="Gene3D" id="1.10.10.60">
    <property type="entry name" value="Homeodomain-like"/>
    <property type="match status" value="1"/>
</dbReference>
<dbReference type="EMBL" id="KZ451917">
    <property type="protein sequence ID" value="PKA62419.1"/>
    <property type="molecule type" value="Genomic_DNA"/>
</dbReference>
<dbReference type="PANTHER" id="PTHR31499:SF85">
    <property type="entry name" value="TRANSCRIPTION FACTOR MYB-RELATED FAMILY"/>
    <property type="match status" value="1"/>
</dbReference>
<accession>A0A2I0B3Q5</accession>
<dbReference type="PANTHER" id="PTHR31499">
    <property type="entry name" value="MYB FAMILY TRANSCRIPTION FACTOR PHL11"/>
    <property type="match status" value="1"/>
</dbReference>
<sequence>MGFPQLEHKVSCSPLSSQPPMNSLDFACQVPPSPSWEAVESEVKFSLSEYGNSAVSGKRQKLIYRHPQDFEVQKKVGCKLSNSWGRNPNFQHRSEKKHLSTSLNLPVTSRSPPLKASSRSKTRIRWTPDLHEKFVECVNCLGGAEKATPKEILKLMDSEGLTIYHIKSHLQKYRIAKNIPYASEGTWLYNLPSAVYSGMQITEALRIQLEVQRYLHEQLEVQRSLQIRIEAQGKQLQKMFKEQMKSNKNLIEVQDLDELFPDDHQESLEGEETQTFKIN</sequence>
<dbReference type="Pfam" id="PF00249">
    <property type="entry name" value="Myb_DNA-binding"/>
    <property type="match status" value="1"/>
</dbReference>
<reference evidence="7 8" key="1">
    <citation type="journal article" date="2017" name="Nature">
        <title>The Apostasia genome and the evolution of orchids.</title>
        <authorList>
            <person name="Zhang G.Q."/>
            <person name="Liu K.W."/>
            <person name="Li Z."/>
            <person name="Lohaus R."/>
            <person name="Hsiao Y.Y."/>
            <person name="Niu S.C."/>
            <person name="Wang J.Y."/>
            <person name="Lin Y.C."/>
            <person name="Xu Q."/>
            <person name="Chen L.J."/>
            <person name="Yoshida K."/>
            <person name="Fujiwara S."/>
            <person name="Wang Z.W."/>
            <person name="Zhang Y.Q."/>
            <person name="Mitsuda N."/>
            <person name="Wang M."/>
            <person name="Liu G.H."/>
            <person name="Pecoraro L."/>
            <person name="Huang H.X."/>
            <person name="Xiao X.J."/>
            <person name="Lin M."/>
            <person name="Wu X.Y."/>
            <person name="Wu W.L."/>
            <person name="Chen Y.Y."/>
            <person name="Chang S.B."/>
            <person name="Sakamoto S."/>
            <person name="Ohme-Takagi M."/>
            <person name="Yagi M."/>
            <person name="Zeng S.J."/>
            <person name="Shen C.Y."/>
            <person name="Yeh C.M."/>
            <person name="Luo Y.B."/>
            <person name="Tsai W.C."/>
            <person name="Van de Peer Y."/>
            <person name="Liu Z.J."/>
        </authorList>
    </citation>
    <scope>NUCLEOTIDE SEQUENCE [LARGE SCALE GENOMIC DNA]</scope>
    <source>
        <strain evidence="8">cv. Shenzhen</strain>
        <tissue evidence="7">Stem</tissue>
    </source>
</reference>
<organism evidence="7 8">
    <name type="scientific">Apostasia shenzhenica</name>
    <dbReference type="NCBI Taxonomy" id="1088818"/>
    <lineage>
        <taxon>Eukaryota</taxon>
        <taxon>Viridiplantae</taxon>
        <taxon>Streptophyta</taxon>
        <taxon>Embryophyta</taxon>
        <taxon>Tracheophyta</taxon>
        <taxon>Spermatophyta</taxon>
        <taxon>Magnoliopsida</taxon>
        <taxon>Liliopsida</taxon>
        <taxon>Asparagales</taxon>
        <taxon>Orchidaceae</taxon>
        <taxon>Apostasioideae</taxon>
        <taxon>Apostasia</taxon>
    </lineage>
</organism>
<dbReference type="GO" id="GO:0003700">
    <property type="term" value="F:DNA-binding transcription factor activity"/>
    <property type="evidence" value="ECO:0007669"/>
    <property type="project" value="InterPro"/>
</dbReference>
<evidence type="ECO:0000313" key="8">
    <source>
        <dbReference type="Proteomes" id="UP000236161"/>
    </source>
</evidence>
<evidence type="ECO:0000313" key="7">
    <source>
        <dbReference type="EMBL" id="PKA62419.1"/>
    </source>
</evidence>
<dbReference type="GO" id="GO:0003677">
    <property type="term" value="F:DNA binding"/>
    <property type="evidence" value="ECO:0007669"/>
    <property type="project" value="UniProtKB-KW"/>
</dbReference>
<dbReference type="InterPro" id="IPR001005">
    <property type="entry name" value="SANT/Myb"/>
</dbReference>
<dbReference type="PROSITE" id="PS51294">
    <property type="entry name" value="HTH_MYB"/>
    <property type="match status" value="1"/>
</dbReference>
<keyword evidence="2" id="KW-0238">DNA-binding</keyword>
<name>A0A2I0B3Q5_9ASPA</name>
<dbReference type="NCBIfam" id="TIGR01557">
    <property type="entry name" value="myb_SHAQKYF"/>
    <property type="match status" value="1"/>
</dbReference>
<dbReference type="InterPro" id="IPR006447">
    <property type="entry name" value="Myb_dom_plants"/>
</dbReference>
<dbReference type="InterPro" id="IPR046955">
    <property type="entry name" value="PHR1-like"/>
</dbReference>
<evidence type="ECO:0000256" key="1">
    <source>
        <dbReference type="ARBA" id="ARBA00023015"/>
    </source>
</evidence>
<evidence type="ECO:0000259" key="6">
    <source>
        <dbReference type="PROSITE" id="PS51294"/>
    </source>
</evidence>
<dbReference type="InterPro" id="IPR009057">
    <property type="entry name" value="Homeodomain-like_sf"/>
</dbReference>
<gene>
    <name evidence="7" type="primary">PHL1</name>
    <name evidence="7" type="ORF">AXF42_Ash009305</name>
</gene>